<protein>
    <submittedName>
        <fullName evidence="1">NRDE family protein</fullName>
    </submittedName>
</protein>
<dbReference type="OrthoDB" id="4380123at2"/>
<accession>A0A9Q9MGW7</accession>
<dbReference type="Pfam" id="PF05742">
    <property type="entry name" value="TANGO2"/>
    <property type="match status" value="1"/>
</dbReference>
<dbReference type="AlphaFoldDB" id="A0A9Q9MGW7"/>
<sequence>MCTVLLRFDPAATWPLLLAAVRDEYLARPWEPPAEHWPGRWGGRDSTGGGTWLAVDPAAGTVTALLNGFPPLPPLGDRPTRGTLPLTPLPSDLTGFDAFHLVRATPADVTVVSWNGTDVTRQTLPPGDHVIVNQGVDVNAFAPLHAAATPDPRPGLPTADAWGDWVPMLAGGTFTGAAPRTLLVHHSVDGLEYGSGSASLVALRPGTARYDFATTPGPTATWQEIAVLPPVLPPHR</sequence>
<name>A0A9Q9MGW7_9ACTN</name>
<keyword evidence="2" id="KW-1185">Reference proteome</keyword>
<gene>
    <name evidence="1" type="ORF">Daura_48475</name>
</gene>
<dbReference type="PANTHER" id="PTHR17985">
    <property type="entry name" value="SER/THR-RICH PROTEIN T10 IN DGCR REGION"/>
    <property type="match status" value="1"/>
</dbReference>
<dbReference type="EMBL" id="CP073767">
    <property type="protein sequence ID" value="UWZ54220.1"/>
    <property type="molecule type" value="Genomic_DNA"/>
</dbReference>
<dbReference type="KEGG" id="daur:Daura_48475"/>
<proteinExistence type="predicted"/>
<dbReference type="InterPro" id="IPR008551">
    <property type="entry name" value="TANGO2"/>
</dbReference>
<evidence type="ECO:0000313" key="1">
    <source>
        <dbReference type="EMBL" id="UWZ54220.1"/>
    </source>
</evidence>
<dbReference type="PANTHER" id="PTHR17985:SF8">
    <property type="entry name" value="TRANSPORT AND GOLGI ORGANIZATION PROTEIN 2 HOMOLOG"/>
    <property type="match status" value="1"/>
</dbReference>
<organism evidence="1 2">
    <name type="scientific">Dactylosporangium aurantiacum</name>
    <dbReference type="NCBI Taxonomy" id="35754"/>
    <lineage>
        <taxon>Bacteria</taxon>
        <taxon>Bacillati</taxon>
        <taxon>Actinomycetota</taxon>
        <taxon>Actinomycetes</taxon>
        <taxon>Micromonosporales</taxon>
        <taxon>Micromonosporaceae</taxon>
        <taxon>Dactylosporangium</taxon>
    </lineage>
</organism>
<evidence type="ECO:0000313" key="2">
    <source>
        <dbReference type="Proteomes" id="UP001058003"/>
    </source>
</evidence>
<dbReference type="RefSeq" id="WP_033364188.1">
    <property type="nucleotide sequence ID" value="NZ_CP073767.1"/>
</dbReference>
<dbReference type="Proteomes" id="UP001058003">
    <property type="component" value="Chromosome"/>
</dbReference>
<reference evidence="1" key="1">
    <citation type="submission" date="2021-04" db="EMBL/GenBank/DDBJ databases">
        <title>Dactylosporangium aurantiacum NRRL B-8018 full assembly.</title>
        <authorList>
            <person name="Hartkoorn R.C."/>
            <person name="Beaudoing E."/>
            <person name="Hot D."/>
        </authorList>
    </citation>
    <scope>NUCLEOTIDE SEQUENCE</scope>
    <source>
        <strain evidence="1">NRRL B-8018</strain>
    </source>
</reference>